<dbReference type="EMBL" id="JAHKNI010000008">
    <property type="protein sequence ID" value="MBU3064853.1"/>
    <property type="molecule type" value="Genomic_DNA"/>
</dbReference>
<accession>A0ABS6B402</accession>
<protein>
    <submittedName>
        <fullName evidence="2">Uncharacterized protein</fullName>
    </submittedName>
</protein>
<dbReference type="Pfam" id="PF20381">
    <property type="entry name" value="Rv1476"/>
    <property type="match status" value="1"/>
</dbReference>
<evidence type="ECO:0000256" key="1">
    <source>
        <dbReference type="SAM" id="Phobius"/>
    </source>
</evidence>
<dbReference type="RefSeq" id="WP_215920336.1">
    <property type="nucleotide sequence ID" value="NZ_JAHKNI010000008.1"/>
</dbReference>
<evidence type="ECO:0000313" key="2">
    <source>
        <dbReference type="EMBL" id="MBU3064853.1"/>
    </source>
</evidence>
<dbReference type="Proteomes" id="UP000733379">
    <property type="component" value="Unassembled WGS sequence"/>
</dbReference>
<dbReference type="InterPro" id="IPR046498">
    <property type="entry name" value="Rv1476-like"/>
</dbReference>
<keyword evidence="3" id="KW-1185">Reference proteome</keyword>
<feature type="transmembrane region" description="Helical" evidence="1">
    <location>
        <begin position="144"/>
        <end position="165"/>
    </location>
</feature>
<evidence type="ECO:0000313" key="3">
    <source>
        <dbReference type="Proteomes" id="UP000733379"/>
    </source>
</evidence>
<name>A0ABS6B402_9NOCA</name>
<keyword evidence="1" id="KW-0472">Membrane</keyword>
<reference evidence="2 3" key="1">
    <citation type="submission" date="2021-06" db="EMBL/GenBank/DDBJ databases">
        <title>Actinomycetes sequencing.</title>
        <authorList>
            <person name="Shan Q."/>
        </authorList>
    </citation>
    <scope>NUCLEOTIDE SEQUENCE [LARGE SCALE GENOMIC DNA]</scope>
    <source>
        <strain evidence="2 3">NEAU-G5</strain>
    </source>
</reference>
<organism evidence="2 3">
    <name type="scientific">Nocardia albiluteola</name>
    <dbReference type="NCBI Taxonomy" id="2842303"/>
    <lineage>
        <taxon>Bacteria</taxon>
        <taxon>Bacillati</taxon>
        <taxon>Actinomycetota</taxon>
        <taxon>Actinomycetes</taxon>
        <taxon>Mycobacteriales</taxon>
        <taxon>Nocardiaceae</taxon>
        <taxon>Nocardia</taxon>
    </lineage>
</organism>
<sequence length="175" mass="18688">MTVTLTRAFTPMAAEIPPKVDVDTVMVDLAAEHVSVPEGKYDQAAPLQDIVADARAHGIPLSIVVVEGNPARESDLRDVATEVGKQEHGTVVVLSDSWVGTYSDHFTRARLEWAEDNAKYTSGHSAVAARIVVDHLETAEPVSWTAITCALLVGTAVACGGLYVIKARRAAREQG</sequence>
<proteinExistence type="predicted"/>
<keyword evidence="1" id="KW-0812">Transmembrane</keyword>
<gene>
    <name evidence="2" type="ORF">KO481_25405</name>
</gene>
<keyword evidence="1" id="KW-1133">Transmembrane helix</keyword>
<comment type="caution">
    <text evidence="2">The sequence shown here is derived from an EMBL/GenBank/DDBJ whole genome shotgun (WGS) entry which is preliminary data.</text>
</comment>